<dbReference type="OrthoDB" id="9898580at2759"/>
<feature type="domain" description="GRIP" evidence="7">
    <location>
        <begin position="617"/>
        <end position="667"/>
    </location>
</feature>
<dbReference type="Pfam" id="PF01465">
    <property type="entry name" value="GRIP"/>
    <property type="match status" value="1"/>
</dbReference>
<dbReference type="SMART" id="SM00755">
    <property type="entry name" value="Grip"/>
    <property type="match status" value="1"/>
</dbReference>
<evidence type="ECO:0000256" key="1">
    <source>
        <dbReference type="ARBA" id="ARBA00004184"/>
    </source>
</evidence>
<evidence type="ECO:0000313" key="8">
    <source>
        <dbReference type="EnsemblMetazoa" id="AALB016166-PA"/>
    </source>
</evidence>
<dbReference type="InterPro" id="IPR051952">
    <property type="entry name" value="Golgi-autophagy_related"/>
</dbReference>
<dbReference type="InterPro" id="IPR000237">
    <property type="entry name" value="GRIP_dom"/>
</dbReference>
<dbReference type="CTD" id="41350"/>
<reference evidence="8" key="2">
    <citation type="submission" date="2022-08" db="UniProtKB">
        <authorList>
            <consortium name="EnsemblMetazoa"/>
        </authorList>
    </citation>
    <scope>IDENTIFICATION</scope>
    <source>
        <strain evidence="8">STECLA/ALBI9_A</strain>
    </source>
</reference>
<dbReference type="Proteomes" id="UP000069272">
    <property type="component" value="Chromosome 2R"/>
</dbReference>
<dbReference type="GO" id="GO:0005794">
    <property type="term" value="C:Golgi apparatus"/>
    <property type="evidence" value="ECO:0007669"/>
    <property type="project" value="TreeGrafter"/>
</dbReference>
<evidence type="ECO:0000259" key="7">
    <source>
        <dbReference type="PROSITE" id="PS50913"/>
    </source>
</evidence>
<evidence type="ECO:0000256" key="4">
    <source>
        <dbReference type="ARBA" id="ARBA00023054"/>
    </source>
</evidence>
<proteinExistence type="predicted"/>
<accession>A0A8W7K7L6</accession>
<sequence>MESNNLGGCNKSTEYESIINSQKEQLNRYENRLKDIIIAYKGLAKEKAALEAAMQTFQKPLVQKTIEKNTMASATSTEKATGTASDMTNERQVQKLLMNIATLTEERNRIEDSLKQERNQLRQELVLKNETIQELTERVTTLEKHGKYGLPASNIANDQLNCETNNENQLLTIRELKKMLVDERNLNEKLEMQLSDLKTQMLLIMPDRMAPGANRNGRILNAPITDSVQSKENSSASLKESLRGLQLEMNHLKQQYERTVADEKMRVCVAEERSKRLAEVHEERVANLEARISELSAVIGKYDLLRERDKKNINNLKETIALMKKNGETEASGCLSAHHASPIPVHGYQLEKPERFEVHEPEHEQLAKFLEANIEKQVDGFLDESNELECYKRRYDQCINENLRLREELLLNQEHVSQLKQKLNKMKLSTEQLEADFECKMSEYAIFQKRETAQHNEKINSLQVSFERQIGNLQDTLQKQRERSLAVMEEKDEEIKALRTSMEILSLSTATLRQQEQNYTLHREGLSSTQVIAAFSEPNSTLPLGSSYDSTTEEQHLLHYVQEIARKNVEISALRTSKNTIESTLRQTLQEKVFVEENLKDEIARLEKEIERLRSNTNQEGSNLEYLKNVILSFLLTRNCDSKKHMTNAIAAVLKFDESEIQAINDAKI</sequence>
<dbReference type="PROSITE" id="PS50913">
    <property type="entry name" value="GRIP"/>
    <property type="match status" value="1"/>
</dbReference>
<evidence type="ECO:0000256" key="3">
    <source>
        <dbReference type="ARBA" id="ARBA00022490"/>
    </source>
</evidence>
<name>A0A8W7K7L6_ANOAL</name>
<reference evidence="8 9" key="1">
    <citation type="journal article" date="2017" name="G3 (Bethesda)">
        <title>The Physical Genome Mapping of Anopheles albimanus Corrected Scaffold Misassemblies and Identified Interarm Rearrangements in Genus Anopheles.</title>
        <authorList>
            <person name="Artemov G.N."/>
            <person name="Peery A.N."/>
            <person name="Jiang X."/>
            <person name="Tu Z."/>
            <person name="Stegniy V.N."/>
            <person name="Sharakhova M.V."/>
            <person name="Sharakhov I.V."/>
        </authorList>
    </citation>
    <scope>NUCLEOTIDE SEQUENCE [LARGE SCALE GENOMIC DNA]</scope>
    <source>
        <strain evidence="8 9">ALBI9_A</strain>
    </source>
</reference>
<dbReference type="RefSeq" id="XP_035777793.1">
    <property type="nucleotide sequence ID" value="XM_035921900.1"/>
</dbReference>
<dbReference type="AlphaFoldDB" id="A0A8W7K7L6"/>
<dbReference type="Gene3D" id="1.10.220.60">
    <property type="entry name" value="GRIP domain"/>
    <property type="match status" value="1"/>
</dbReference>
<keyword evidence="3" id="KW-0963">Cytoplasm</keyword>
<dbReference type="KEGG" id="aali:118458930"/>
<dbReference type="PANTHER" id="PTHR23157">
    <property type="entry name" value="GRIP AND COILED-COIL DOMAIN-CONTAINING PROTEIN 1"/>
    <property type="match status" value="1"/>
</dbReference>
<evidence type="ECO:0000256" key="5">
    <source>
        <dbReference type="ARBA" id="ARBA00023136"/>
    </source>
</evidence>
<feature type="coiled-coil region" evidence="6">
    <location>
        <begin position="388"/>
        <end position="436"/>
    </location>
</feature>
<organism evidence="8 9">
    <name type="scientific">Anopheles albimanus</name>
    <name type="common">New world malaria mosquito</name>
    <dbReference type="NCBI Taxonomy" id="7167"/>
    <lineage>
        <taxon>Eukaryota</taxon>
        <taxon>Metazoa</taxon>
        <taxon>Ecdysozoa</taxon>
        <taxon>Arthropoda</taxon>
        <taxon>Hexapoda</taxon>
        <taxon>Insecta</taxon>
        <taxon>Pterygota</taxon>
        <taxon>Neoptera</taxon>
        <taxon>Endopterygota</taxon>
        <taxon>Diptera</taxon>
        <taxon>Nematocera</taxon>
        <taxon>Culicoidea</taxon>
        <taxon>Culicidae</taxon>
        <taxon>Anophelinae</taxon>
        <taxon>Anopheles</taxon>
    </lineage>
</organism>
<dbReference type="GeneID" id="118458930"/>
<comment type="subcellular location">
    <subcellularLocation>
        <location evidence="2">Cytoplasm</location>
    </subcellularLocation>
    <subcellularLocation>
        <location evidence="1">Endomembrane system</location>
        <topology evidence="1">Peripheral membrane protein</topology>
    </subcellularLocation>
</comment>
<feature type="coiled-coil region" evidence="6">
    <location>
        <begin position="589"/>
        <end position="623"/>
    </location>
</feature>
<evidence type="ECO:0000256" key="6">
    <source>
        <dbReference type="SAM" id="Coils"/>
    </source>
</evidence>
<feature type="coiled-coil region" evidence="6">
    <location>
        <begin position="12"/>
        <end position="46"/>
    </location>
</feature>
<protein>
    <recommendedName>
        <fullName evidence="7">GRIP domain-containing protein</fullName>
    </recommendedName>
</protein>
<evidence type="ECO:0000313" key="9">
    <source>
        <dbReference type="Proteomes" id="UP000069272"/>
    </source>
</evidence>
<evidence type="ECO:0000256" key="2">
    <source>
        <dbReference type="ARBA" id="ARBA00004496"/>
    </source>
</evidence>
<dbReference type="PANTHER" id="PTHR23157:SF25">
    <property type="entry name" value="GRIP AND COILED-COIL DOMAIN-CONTAINING PROTEIN 1"/>
    <property type="match status" value="1"/>
</dbReference>
<feature type="coiled-coil region" evidence="6">
    <location>
        <begin position="235"/>
        <end position="326"/>
    </location>
</feature>
<feature type="coiled-coil region" evidence="6">
    <location>
        <begin position="93"/>
        <end position="138"/>
    </location>
</feature>
<keyword evidence="9" id="KW-1185">Reference proteome</keyword>
<feature type="coiled-coil region" evidence="6">
    <location>
        <begin position="173"/>
        <end position="200"/>
    </location>
</feature>
<dbReference type="EnsemblMetazoa" id="AALB016166-RA">
    <property type="protein sequence ID" value="AALB016166-PA"/>
    <property type="gene ID" value="AALB016166"/>
</dbReference>
<keyword evidence="5" id="KW-0472">Membrane</keyword>
<keyword evidence="4 6" id="KW-0175">Coiled coil</keyword>